<keyword evidence="1" id="KW-0694">RNA-binding</keyword>
<name>A0A0K1EFV3_CHOCO</name>
<dbReference type="Pfam" id="PF00076">
    <property type="entry name" value="RRM_1"/>
    <property type="match status" value="2"/>
</dbReference>
<sequence>MAEDSRKLFVAGLPDSITEDVLRQLFEATGGNVVEVSLPKDRATGRPRGFGFVTLATTDEANAARQELDGSFQGGKSISVRPFQAEPPKREGRPMGPGGGGPPGAGPGGPRDSMGPAGAPDRTLYVGNLPYDASPEEVESLITATGSGPVVRVHLPMDPDGRKRGFGFVTMASAEAAKGAIDGLRGADVRGRRLVVNLAHPKGERPPREERPGGFGGGGMGGGGGGFSPGGGGGGGFGGPPPPQQSSPPRKGFEEKRRRNFDDGPPGAGGAGGGSRRGGGGRANQWDRRGTTDDDWDD</sequence>
<dbReference type="SUPFAM" id="SSF54928">
    <property type="entry name" value="RNA-binding domain, RBD"/>
    <property type="match status" value="2"/>
</dbReference>
<feature type="compositionally biased region" description="Gly residues" evidence="2">
    <location>
        <begin position="95"/>
        <end position="109"/>
    </location>
</feature>
<reference evidence="4 5" key="1">
    <citation type="submission" date="2015-07" db="EMBL/GenBank/DDBJ databases">
        <title>Genome analysis of myxobacterium Chondromyces crocatus Cm c5 reveals a high potential for natural compound synthesis and the genetic basis for the loss of fruiting body formation.</title>
        <authorList>
            <person name="Zaburannyi N."/>
            <person name="Bunk B."/>
            <person name="Maier J."/>
            <person name="Overmann J."/>
            <person name="Mueller R."/>
        </authorList>
    </citation>
    <scope>NUCLEOTIDE SEQUENCE [LARGE SCALE GENOMIC DNA]</scope>
    <source>
        <strain evidence="4 5">Cm c5</strain>
    </source>
</reference>
<dbReference type="InterPro" id="IPR052462">
    <property type="entry name" value="SLIRP/GR-RBP-like"/>
</dbReference>
<evidence type="ECO:0000259" key="3">
    <source>
        <dbReference type="PROSITE" id="PS50102"/>
    </source>
</evidence>
<feature type="compositionally biased region" description="Gly residues" evidence="2">
    <location>
        <begin position="213"/>
        <end position="238"/>
    </location>
</feature>
<dbReference type="STRING" id="52.CMC5_038730"/>
<feature type="domain" description="RRM" evidence="3">
    <location>
        <begin position="6"/>
        <end position="85"/>
    </location>
</feature>
<proteinExistence type="predicted"/>
<feature type="domain" description="RRM" evidence="3">
    <location>
        <begin position="122"/>
        <end position="201"/>
    </location>
</feature>
<dbReference type="AlphaFoldDB" id="A0A0K1EFV3"/>
<feature type="region of interest" description="Disordered" evidence="2">
    <location>
        <begin position="69"/>
        <end position="129"/>
    </location>
</feature>
<feature type="compositionally biased region" description="Basic and acidic residues" evidence="2">
    <location>
        <begin position="251"/>
        <end position="262"/>
    </location>
</feature>
<dbReference type="KEGG" id="ccro:CMC5_038730"/>
<evidence type="ECO:0000256" key="1">
    <source>
        <dbReference type="ARBA" id="ARBA00022884"/>
    </source>
</evidence>
<feature type="compositionally biased region" description="Basic and acidic residues" evidence="2">
    <location>
        <begin position="201"/>
        <end position="212"/>
    </location>
</feature>
<feature type="compositionally biased region" description="Gly residues" evidence="2">
    <location>
        <begin position="266"/>
        <end position="282"/>
    </location>
</feature>
<dbReference type="SMART" id="SM00360">
    <property type="entry name" value="RRM"/>
    <property type="match status" value="2"/>
</dbReference>
<dbReference type="InterPro" id="IPR000504">
    <property type="entry name" value="RRM_dom"/>
</dbReference>
<dbReference type="Proteomes" id="UP000067626">
    <property type="component" value="Chromosome"/>
</dbReference>
<evidence type="ECO:0000313" key="5">
    <source>
        <dbReference type="Proteomes" id="UP000067626"/>
    </source>
</evidence>
<evidence type="ECO:0000256" key="2">
    <source>
        <dbReference type="SAM" id="MobiDB-lite"/>
    </source>
</evidence>
<evidence type="ECO:0000313" key="4">
    <source>
        <dbReference type="EMBL" id="AKT39724.1"/>
    </source>
</evidence>
<dbReference type="EMBL" id="CP012159">
    <property type="protein sequence ID" value="AKT39724.1"/>
    <property type="molecule type" value="Genomic_DNA"/>
</dbReference>
<dbReference type="InterPro" id="IPR012677">
    <property type="entry name" value="Nucleotide-bd_a/b_plait_sf"/>
</dbReference>
<organism evidence="4 5">
    <name type="scientific">Chondromyces crocatus</name>
    <dbReference type="NCBI Taxonomy" id="52"/>
    <lineage>
        <taxon>Bacteria</taxon>
        <taxon>Pseudomonadati</taxon>
        <taxon>Myxococcota</taxon>
        <taxon>Polyangia</taxon>
        <taxon>Polyangiales</taxon>
        <taxon>Polyangiaceae</taxon>
        <taxon>Chondromyces</taxon>
    </lineage>
</organism>
<dbReference type="PROSITE" id="PS50102">
    <property type="entry name" value="RRM"/>
    <property type="match status" value="2"/>
</dbReference>
<dbReference type="RefSeq" id="WP_050431767.1">
    <property type="nucleotide sequence ID" value="NZ_CP012159.1"/>
</dbReference>
<protein>
    <recommendedName>
        <fullName evidence="3">RRM domain-containing protein</fullName>
    </recommendedName>
</protein>
<keyword evidence="5" id="KW-1185">Reference proteome</keyword>
<dbReference type="Gene3D" id="3.30.70.330">
    <property type="match status" value="2"/>
</dbReference>
<accession>A0A0K1EFV3</accession>
<gene>
    <name evidence="4" type="ORF">CMC5_038730</name>
</gene>
<dbReference type="PANTHER" id="PTHR48027">
    <property type="entry name" value="HETEROGENEOUS NUCLEAR RIBONUCLEOPROTEIN 87F-RELATED"/>
    <property type="match status" value="1"/>
</dbReference>
<dbReference type="InterPro" id="IPR035979">
    <property type="entry name" value="RBD_domain_sf"/>
</dbReference>
<dbReference type="GO" id="GO:0003723">
    <property type="term" value="F:RNA binding"/>
    <property type="evidence" value="ECO:0007669"/>
    <property type="project" value="UniProtKB-KW"/>
</dbReference>
<feature type="region of interest" description="Disordered" evidence="2">
    <location>
        <begin position="197"/>
        <end position="298"/>
    </location>
</feature>